<dbReference type="Gene3D" id="3.60.110.10">
    <property type="entry name" value="Carbon-nitrogen hydrolase"/>
    <property type="match status" value="1"/>
</dbReference>
<dbReference type="InterPro" id="IPR003010">
    <property type="entry name" value="C-N_Hydrolase"/>
</dbReference>
<dbReference type="CDD" id="cd07573">
    <property type="entry name" value="CPA"/>
    <property type="match status" value="1"/>
</dbReference>
<dbReference type="Pfam" id="PF00795">
    <property type="entry name" value="CN_hydrolase"/>
    <property type="match status" value="1"/>
</dbReference>
<dbReference type="InterPro" id="IPR036526">
    <property type="entry name" value="C-N_Hydrolase_sf"/>
</dbReference>
<dbReference type="EMBL" id="UINC01026890">
    <property type="protein sequence ID" value="SVB05155.1"/>
    <property type="molecule type" value="Genomic_DNA"/>
</dbReference>
<dbReference type="GO" id="GO:0050126">
    <property type="term" value="F:N-carbamoylputrescine amidase activity"/>
    <property type="evidence" value="ECO:0007669"/>
    <property type="project" value="TreeGrafter"/>
</dbReference>
<accession>A0A382AUG1</accession>
<proteinExistence type="predicted"/>
<dbReference type="PROSITE" id="PS50263">
    <property type="entry name" value="CN_HYDROLASE"/>
    <property type="match status" value="1"/>
</dbReference>
<dbReference type="PANTHER" id="PTHR43674">
    <property type="entry name" value="NITRILASE C965.09-RELATED"/>
    <property type="match status" value="1"/>
</dbReference>
<name>A0A382AUG1_9ZZZZ</name>
<dbReference type="SUPFAM" id="SSF56317">
    <property type="entry name" value="Carbon-nitrogen hydrolase"/>
    <property type="match status" value="1"/>
</dbReference>
<organism evidence="3">
    <name type="scientific">marine metagenome</name>
    <dbReference type="NCBI Taxonomy" id="408172"/>
    <lineage>
        <taxon>unclassified sequences</taxon>
        <taxon>metagenomes</taxon>
        <taxon>ecological metagenomes</taxon>
    </lineage>
</organism>
<dbReference type="PANTHER" id="PTHR43674:SF2">
    <property type="entry name" value="BETA-UREIDOPROPIONASE"/>
    <property type="match status" value="1"/>
</dbReference>
<feature type="domain" description="CN hydrolase" evidence="2">
    <location>
        <begin position="1"/>
        <end position="209"/>
    </location>
</feature>
<gene>
    <name evidence="3" type="ORF">METZ01_LOCUS158009</name>
</gene>
<evidence type="ECO:0000256" key="1">
    <source>
        <dbReference type="ARBA" id="ARBA00022801"/>
    </source>
</evidence>
<evidence type="ECO:0000313" key="3">
    <source>
        <dbReference type="EMBL" id="SVB05155.1"/>
    </source>
</evidence>
<dbReference type="GO" id="GO:0033388">
    <property type="term" value="P:putrescine biosynthetic process from arginine"/>
    <property type="evidence" value="ECO:0007669"/>
    <property type="project" value="TreeGrafter"/>
</dbReference>
<evidence type="ECO:0000259" key="2">
    <source>
        <dbReference type="PROSITE" id="PS50263"/>
    </source>
</evidence>
<feature type="non-terminal residue" evidence="3">
    <location>
        <position position="1"/>
    </location>
</feature>
<protein>
    <recommendedName>
        <fullName evidence="2">CN hydrolase domain-containing protein</fullName>
    </recommendedName>
</protein>
<sequence length="242" mass="27705">YFCIEYDEEIFRLAKPFDDNSLLKEMSDIAKKLQVVLPISYFEKDKNAYFNSIAIIDSDGTILGNYRKSHIPDGIGYLEKYYFNPGDTGFKVWKTKFGNIGVGICWDQWFPEAARIMALKGADILFYPTAIGDEPRSQYDSSGAWQRVMQGHAAANVMPVVASNRIGFENVKGQTNGFYGKSFICDRSGEILSEASKDKEEIITAEINIEEDHLFRRNWGLFRDRRVELYKELLTLNGEIKD</sequence>
<keyword evidence="1" id="KW-0378">Hydrolase</keyword>
<dbReference type="InterPro" id="IPR050345">
    <property type="entry name" value="Aliph_Amidase/BUP"/>
</dbReference>
<reference evidence="3" key="1">
    <citation type="submission" date="2018-05" db="EMBL/GenBank/DDBJ databases">
        <authorList>
            <person name="Lanie J.A."/>
            <person name="Ng W.-L."/>
            <person name="Kazmierczak K.M."/>
            <person name="Andrzejewski T.M."/>
            <person name="Davidsen T.M."/>
            <person name="Wayne K.J."/>
            <person name="Tettelin H."/>
            <person name="Glass J.I."/>
            <person name="Rusch D."/>
            <person name="Podicherti R."/>
            <person name="Tsui H.-C.T."/>
            <person name="Winkler M.E."/>
        </authorList>
    </citation>
    <scope>NUCLEOTIDE SEQUENCE</scope>
</reference>
<dbReference type="AlphaFoldDB" id="A0A382AUG1"/>